<sequence>MESPKTVKIYCALVQNNISWGKRFSLEPCPPGFFGVFFSHHLKCFPPTDFPDSHVQSVHLQHLLFEMPSSSSNLMLSNVYNKQNPLGINFPFTLVAMSVQYMG</sequence>
<reference evidence="1" key="1">
    <citation type="submission" date="2020-08" db="EMBL/GenBank/DDBJ databases">
        <title>Multicomponent nature underlies the extraordinary mechanical properties of spider dragline silk.</title>
        <authorList>
            <person name="Kono N."/>
            <person name="Nakamura H."/>
            <person name="Mori M."/>
            <person name="Yoshida Y."/>
            <person name="Ohtoshi R."/>
            <person name="Malay A.D."/>
            <person name="Moran D.A.P."/>
            <person name="Tomita M."/>
            <person name="Numata K."/>
            <person name="Arakawa K."/>
        </authorList>
    </citation>
    <scope>NUCLEOTIDE SEQUENCE</scope>
</reference>
<gene>
    <name evidence="1" type="ORF">TNIN_332641</name>
</gene>
<organism evidence="1 2">
    <name type="scientific">Trichonephila inaurata madagascariensis</name>
    <dbReference type="NCBI Taxonomy" id="2747483"/>
    <lineage>
        <taxon>Eukaryota</taxon>
        <taxon>Metazoa</taxon>
        <taxon>Ecdysozoa</taxon>
        <taxon>Arthropoda</taxon>
        <taxon>Chelicerata</taxon>
        <taxon>Arachnida</taxon>
        <taxon>Araneae</taxon>
        <taxon>Araneomorphae</taxon>
        <taxon>Entelegynae</taxon>
        <taxon>Araneoidea</taxon>
        <taxon>Nephilidae</taxon>
        <taxon>Trichonephila</taxon>
        <taxon>Trichonephila inaurata</taxon>
    </lineage>
</organism>
<comment type="caution">
    <text evidence="1">The sequence shown here is derived from an EMBL/GenBank/DDBJ whole genome shotgun (WGS) entry which is preliminary data.</text>
</comment>
<dbReference type="Proteomes" id="UP000886998">
    <property type="component" value="Unassembled WGS sequence"/>
</dbReference>
<dbReference type="EMBL" id="BMAV01025113">
    <property type="protein sequence ID" value="GFS38592.1"/>
    <property type="molecule type" value="Genomic_DNA"/>
</dbReference>
<evidence type="ECO:0000313" key="1">
    <source>
        <dbReference type="EMBL" id="GFS38592.1"/>
    </source>
</evidence>
<accession>A0A8X6J5X3</accession>
<protein>
    <submittedName>
        <fullName evidence="1">Uncharacterized protein</fullName>
    </submittedName>
</protein>
<keyword evidence="2" id="KW-1185">Reference proteome</keyword>
<evidence type="ECO:0000313" key="2">
    <source>
        <dbReference type="Proteomes" id="UP000886998"/>
    </source>
</evidence>
<proteinExistence type="predicted"/>
<dbReference type="AlphaFoldDB" id="A0A8X6J5X3"/>
<name>A0A8X6J5X3_9ARAC</name>